<dbReference type="HOGENOM" id="CLU_010194_1_3_1"/>
<accession>A0A0C3SC72</accession>
<dbReference type="STRING" id="745531.A0A0C3SC72"/>
<gene>
    <name evidence="4" type="ORF">PHLGIDRAFT_29477</name>
</gene>
<dbReference type="PRINTS" id="PR00081">
    <property type="entry name" value="GDHRDH"/>
</dbReference>
<dbReference type="Proteomes" id="UP000053257">
    <property type="component" value="Unassembled WGS sequence"/>
</dbReference>
<name>A0A0C3SC72_PHLG1</name>
<dbReference type="SUPFAM" id="SSF51735">
    <property type="entry name" value="NAD(P)-binding Rossmann-fold domains"/>
    <property type="match status" value="1"/>
</dbReference>
<keyword evidence="5" id="KW-1185">Reference proteome</keyword>
<comment type="similarity">
    <text evidence="1">Belongs to the short-chain dehydrogenases/reductases (SDR) family.</text>
</comment>
<keyword evidence="2" id="KW-0521">NADP</keyword>
<keyword evidence="3" id="KW-0560">Oxidoreductase</keyword>
<sequence length="269" mass="27929">MPGIAAPPCPALHHPAQTTSAPLAGKVALVTGSSRSIGASIVRRLAADGADVIVNYHRAAAAAERTAHGINERAGGRAYVVRADVSTLKGGRFLLDECVRLVGPPDILVLNASVMGHTPLAETAEGEFDEHVDTNVKGPLFMIQAAAKIMDAGSRIVFVSTALTRASSILPISLLYAMSKGAVEQLVRVLSQDLGARGITVNAIAPGAVDTPLFRAGKSPHMVKWIASLNPQKRVPVPDEVSPIVAFLASDEAGWINGQTIGVNGGFVV</sequence>
<dbReference type="PANTHER" id="PTHR48107:SF7">
    <property type="entry name" value="RE15974P"/>
    <property type="match status" value="1"/>
</dbReference>
<dbReference type="InterPro" id="IPR036291">
    <property type="entry name" value="NAD(P)-bd_dom_sf"/>
</dbReference>
<evidence type="ECO:0000256" key="1">
    <source>
        <dbReference type="ARBA" id="ARBA00006484"/>
    </source>
</evidence>
<dbReference type="InterPro" id="IPR020904">
    <property type="entry name" value="Sc_DH/Rdtase_CS"/>
</dbReference>
<dbReference type="InterPro" id="IPR002347">
    <property type="entry name" value="SDR_fam"/>
</dbReference>
<dbReference type="Pfam" id="PF13561">
    <property type="entry name" value="adh_short_C2"/>
    <property type="match status" value="1"/>
</dbReference>
<evidence type="ECO:0000256" key="2">
    <source>
        <dbReference type="ARBA" id="ARBA00022857"/>
    </source>
</evidence>
<dbReference type="PROSITE" id="PS00061">
    <property type="entry name" value="ADH_SHORT"/>
    <property type="match status" value="1"/>
</dbReference>
<protein>
    <submittedName>
        <fullName evidence="4">Uncharacterized protein</fullName>
    </submittedName>
</protein>
<dbReference type="Gene3D" id="3.40.50.720">
    <property type="entry name" value="NAD(P)-binding Rossmann-like Domain"/>
    <property type="match status" value="1"/>
</dbReference>
<organism evidence="4 5">
    <name type="scientific">Phlebiopsis gigantea (strain 11061_1 CR5-6)</name>
    <name type="common">White-rot fungus</name>
    <name type="synonym">Peniophora gigantea</name>
    <dbReference type="NCBI Taxonomy" id="745531"/>
    <lineage>
        <taxon>Eukaryota</taxon>
        <taxon>Fungi</taxon>
        <taxon>Dikarya</taxon>
        <taxon>Basidiomycota</taxon>
        <taxon>Agaricomycotina</taxon>
        <taxon>Agaricomycetes</taxon>
        <taxon>Polyporales</taxon>
        <taxon>Phanerochaetaceae</taxon>
        <taxon>Phlebiopsis</taxon>
    </lineage>
</organism>
<dbReference type="FunFam" id="3.40.50.720:FF:000084">
    <property type="entry name" value="Short-chain dehydrogenase reductase"/>
    <property type="match status" value="1"/>
</dbReference>
<reference evidence="4 5" key="1">
    <citation type="journal article" date="2014" name="PLoS Genet.">
        <title>Analysis of the Phlebiopsis gigantea genome, transcriptome and secretome provides insight into its pioneer colonization strategies of wood.</title>
        <authorList>
            <person name="Hori C."/>
            <person name="Ishida T."/>
            <person name="Igarashi K."/>
            <person name="Samejima M."/>
            <person name="Suzuki H."/>
            <person name="Master E."/>
            <person name="Ferreira P."/>
            <person name="Ruiz-Duenas F.J."/>
            <person name="Held B."/>
            <person name="Canessa P."/>
            <person name="Larrondo L.F."/>
            <person name="Schmoll M."/>
            <person name="Druzhinina I.S."/>
            <person name="Kubicek C.P."/>
            <person name="Gaskell J.A."/>
            <person name="Kersten P."/>
            <person name="St John F."/>
            <person name="Glasner J."/>
            <person name="Sabat G."/>
            <person name="Splinter BonDurant S."/>
            <person name="Syed K."/>
            <person name="Yadav J."/>
            <person name="Mgbeahuruike A.C."/>
            <person name="Kovalchuk A."/>
            <person name="Asiegbu F.O."/>
            <person name="Lackner G."/>
            <person name="Hoffmeister D."/>
            <person name="Rencoret J."/>
            <person name="Gutierrez A."/>
            <person name="Sun H."/>
            <person name="Lindquist E."/>
            <person name="Barry K."/>
            <person name="Riley R."/>
            <person name="Grigoriev I.V."/>
            <person name="Henrissat B."/>
            <person name="Kues U."/>
            <person name="Berka R.M."/>
            <person name="Martinez A.T."/>
            <person name="Covert S.F."/>
            <person name="Blanchette R.A."/>
            <person name="Cullen D."/>
        </authorList>
    </citation>
    <scope>NUCLEOTIDE SEQUENCE [LARGE SCALE GENOMIC DNA]</scope>
    <source>
        <strain evidence="4 5">11061_1 CR5-6</strain>
    </source>
</reference>
<evidence type="ECO:0000313" key="5">
    <source>
        <dbReference type="Proteomes" id="UP000053257"/>
    </source>
</evidence>
<dbReference type="AlphaFoldDB" id="A0A0C3SC72"/>
<dbReference type="OrthoDB" id="5327538at2759"/>
<evidence type="ECO:0000313" key="4">
    <source>
        <dbReference type="EMBL" id="KIP08580.1"/>
    </source>
</evidence>
<evidence type="ECO:0000256" key="3">
    <source>
        <dbReference type="ARBA" id="ARBA00023002"/>
    </source>
</evidence>
<dbReference type="EMBL" id="KN840477">
    <property type="protein sequence ID" value="KIP08580.1"/>
    <property type="molecule type" value="Genomic_DNA"/>
</dbReference>
<dbReference type="GO" id="GO:0016614">
    <property type="term" value="F:oxidoreductase activity, acting on CH-OH group of donors"/>
    <property type="evidence" value="ECO:0007669"/>
    <property type="project" value="UniProtKB-ARBA"/>
</dbReference>
<proteinExistence type="inferred from homology"/>
<dbReference type="PANTHER" id="PTHR48107">
    <property type="entry name" value="NADPH-DEPENDENT ALDEHYDE REDUCTASE-LIKE PROTEIN, CHLOROPLASTIC-RELATED"/>
    <property type="match status" value="1"/>
</dbReference>